<protein>
    <submittedName>
        <fullName evidence="2">Uncharacterized protein</fullName>
    </submittedName>
</protein>
<dbReference type="OrthoDB" id="3258279at2759"/>
<evidence type="ECO:0000313" key="2">
    <source>
        <dbReference type="EMBL" id="KZV89809.1"/>
    </source>
</evidence>
<sequence length="137" mass="14967">MVELQHAEQIRREQERAVPHKDTVELAHAEPIQRPVERVPHPRELVELHHVSPPPLPPQQQRQRTASGSSVKDLVKCFENAAGGGGGGVGATGRNADLEMAKMKMRRTRSLQGLQSFGQAQAGTSASATNLGRPSWR</sequence>
<feature type="region of interest" description="Disordered" evidence="1">
    <location>
        <begin position="1"/>
        <end position="70"/>
    </location>
</feature>
<keyword evidence="3" id="KW-1185">Reference proteome</keyword>
<dbReference type="AlphaFoldDB" id="A0A166A9J3"/>
<feature type="compositionally biased region" description="Polar residues" evidence="1">
    <location>
        <begin position="110"/>
        <end position="137"/>
    </location>
</feature>
<dbReference type="Proteomes" id="UP000077266">
    <property type="component" value="Unassembled WGS sequence"/>
</dbReference>
<feature type="compositionally biased region" description="Basic and acidic residues" evidence="1">
    <location>
        <begin position="1"/>
        <end position="28"/>
    </location>
</feature>
<name>A0A166A9J3_EXIGL</name>
<evidence type="ECO:0000313" key="3">
    <source>
        <dbReference type="Proteomes" id="UP000077266"/>
    </source>
</evidence>
<evidence type="ECO:0000256" key="1">
    <source>
        <dbReference type="SAM" id="MobiDB-lite"/>
    </source>
</evidence>
<organism evidence="2 3">
    <name type="scientific">Exidia glandulosa HHB12029</name>
    <dbReference type="NCBI Taxonomy" id="1314781"/>
    <lineage>
        <taxon>Eukaryota</taxon>
        <taxon>Fungi</taxon>
        <taxon>Dikarya</taxon>
        <taxon>Basidiomycota</taxon>
        <taxon>Agaricomycotina</taxon>
        <taxon>Agaricomycetes</taxon>
        <taxon>Auriculariales</taxon>
        <taxon>Exidiaceae</taxon>
        <taxon>Exidia</taxon>
    </lineage>
</organism>
<reference evidence="2 3" key="1">
    <citation type="journal article" date="2016" name="Mol. Biol. Evol.">
        <title>Comparative Genomics of Early-Diverging Mushroom-Forming Fungi Provides Insights into the Origins of Lignocellulose Decay Capabilities.</title>
        <authorList>
            <person name="Nagy L.G."/>
            <person name="Riley R."/>
            <person name="Tritt A."/>
            <person name="Adam C."/>
            <person name="Daum C."/>
            <person name="Floudas D."/>
            <person name="Sun H."/>
            <person name="Yadav J.S."/>
            <person name="Pangilinan J."/>
            <person name="Larsson K.H."/>
            <person name="Matsuura K."/>
            <person name="Barry K."/>
            <person name="Labutti K."/>
            <person name="Kuo R."/>
            <person name="Ohm R.A."/>
            <person name="Bhattacharya S.S."/>
            <person name="Shirouzu T."/>
            <person name="Yoshinaga Y."/>
            <person name="Martin F.M."/>
            <person name="Grigoriev I.V."/>
            <person name="Hibbett D.S."/>
        </authorList>
    </citation>
    <scope>NUCLEOTIDE SEQUENCE [LARGE SCALE GENOMIC DNA]</scope>
    <source>
        <strain evidence="2 3">HHB12029</strain>
    </source>
</reference>
<accession>A0A166A9J3</accession>
<gene>
    <name evidence="2" type="ORF">EXIGLDRAFT_721047</name>
</gene>
<feature type="region of interest" description="Disordered" evidence="1">
    <location>
        <begin position="107"/>
        <end position="137"/>
    </location>
</feature>
<dbReference type="InParanoid" id="A0A166A9J3"/>
<proteinExistence type="predicted"/>
<feature type="compositionally biased region" description="Basic and acidic residues" evidence="1">
    <location>
        <begin position="35"/>
        <end position="50"/>
    </location>
</feature>
<dbReference type="EMBL" id="KV426063">
    <property type="protein sequence ID" value="KZV89809.1"/>
    <property type="molecule type" value="Genomic_DNA"/>
</dbReference>